<feature type="domain" description="N-acetylmuramoyl-L-alanine amidase" evidence="13">
    <location>
        <begin position="43"/>
        <end position="194"/>
    </location>
</feature>
<comment type="cofactor">
    <cofactor evidence="2">
        <name>Zn(2+)</name>
        <dbReference type="ChEBI" id="CHEBI:29105"/>
    </cofactor>
</comment>
<comment type="caution">
    <text evidence="14">The sequence shown here is derived from an EMBL/GenBank/DDBJ whole genome shotgun (WGS) entry which is preliminary data.</text>
</comment>
<comment type="catalytic activity">
    <reaction evidence="1">
        <text>Hydrolyzes the link between N-acetylmuramoyl residues and L-amino acid residues in certain cell-wall glycopeptides.</text>
        <dbReference type="EC" id="3.5.1.28"/>
    </reaction>
</comment>
<evidence type="ECO:0000256" key="2">
    <source>
        <dbReference type="ARBA" id="ARBA00001947"/>
    </source>
</evidence>
<evidence type="ECO:0000256" key="8">
    <source>
        <dbReference type="ARBA" id="ARBA00022801"/>
    </source>
</evidence>
<keyword evidence="9" id="KW-0862">Zinc</keyword>
<evidence type="ECO:0000256" key="10">
    <source>
        <dbReference type="ARBA" id="ARBA00023316"/>
    </source>
</evidence>
<dbReference type="InterPro" id="IPR051206">
    <property type="entry name" value="NAMLAA_amidase_2"/>
</dbReference>
<dbReference type="FunFam" id="3.40.80.10:FF:000002">
    <property type="entry name" value="1,6-anhydro-N-acetylmuramyl-L-alanine amidase"/>
    <property type="match status" value="1"/>
</dbReference>
<name>A0A2U0T5K2_9PAST</name>
<dbReference type="SMART" id="SM00644">
    <property type="entry name" value="Ami_2"/>
    <property type="match status" value="1"/>
</dbReference>
<dbReference type="GO" id="GO:0005737">
    <property type="term" value="C:cytoplasm"/>
    <property type="evidence" value="ECO:0007669"/>
    <property type="project" value="UniProtKB-SubCell"/>
</dbReference>
<evidence type="ECO:0000256" key="6">
    <source>
        <dbReference type="ARBA" id="ARBA00022490"/>
    </source>
</evidence>
<dbReference type="PANTHER" id="PTHR30417">
    <property type="entry name" value="N-ACETYLMURAMOYL-L-ALANINE AMIDASE AMID"/>
    <property type="match status" value="1"/>
</dbReference>
<dbReference type="PANTHER" id="PTHR30417:SF4">
    <property type="entry name" value="1,6-ANHYDRO-N-ACETYLMURAMYL-L-ALANINE AMIDASE AMPD"/>
    <property type="match status" value="1"/>
</dbReference>
<sequence>MGKPCQNVQNKYGIQITKFNFMTSKTAFKIQQGWLEHTRKVLSPHFDQRPDGQDISLLVIHYISLPPEQFGGGFIDDFFQGKLDPTVHPYFEEIYQVRVSAHCLIERNGRVTQYVNFNDRAWHAGLSCFEGREKCNDFAIGIELEGSNEQPFTDEQYQALTALSQAIMQTYPQINKSRIVGHCDIAPERKIDPGQFFDWERYLGSLSA</sequence>
<evidence type="ECO:0000256" key="3">
    <source>
        <dbReference type="ARBA" id="ARBA00004496"/>
    </source>
</evidence>
<dbReference type="NCBIfam" id="NF008758">
    <property type="entry name" value="PRK11789.1"/>
    <property type="match status" value="1"/>
</dbReference>
<keyword evidence="8" id="KW-0378">Hydrolase</keyword>
<comment type="subcellular location">
    <subcellularLocation>
        <location evidence="3">Cytoplasm</location>
    </subcellularLocation>
</comment>
<dbReference type="InterPro" id="IPR036505">
    <property type="entry name" value="Amidase/PGRP_sf"/>
</dbReference>
<dbReference type="GO" id="GO:0008745">
    <property type="term" value="F:N-acetylmuramoyl-L-alanine amidase activity"/>
    <property type="evidence" value="ECO:0007669"/>
    <property type="project" value="UniProtKB-EC"/>
</dbReference>
<evidence type="ECO:0000256" key="7">
    <source>
        <dbReference type="ARBA" id="ARBA00022723"/>
    </source>
</evidence>
<gene>
    <name evidence="14" type="ORF">C8D76_10735</name>
</gene>
<proteinExistence type="inferred from homology"/>
<evidence type="ECO:0000256" key="12">
    <source>
        <dbReference type="ARBA" id="ARBA00042615"/>
    </source>
</evidence>
<protein>
    <recommendedName>
        <fullName evidence="11">1,6-anhydro-N-acetylmuramyl-L-alanine amidase AmpD</fullName>
        <ecNumber evidence="5">3.5.1.28</ecNumber>
    </recommendedName>
    <alternativeName>
        <fullName evidence="12">N-acetylmuramoyl-L-alanine amidase</fullName>
    </alternativeName>
</protein>
<dbReference type="Pfam" id="PF01510">
    <property type="entry name" value="Amidase_2"/>
    <property type="match status" value="1"/>
</dbReference>
<evidence type="ECO:0000256" key="1">
    <source>
        <dbReference type="ARBA" id="ARBA00001561"/>
    </source>
</evidence>
<dbReference type="Gene3D" id="3.40.80.10">
    <property type="entry name" value="Peptidoglycan recognition protein-like"/>
    <property type="match status" value="1"/>
</dbReference>
<keyword evidence="15" id="KW-1185">Reference proteome</keyword>
<comment type="similarity">
    <text evidence="4">Belongs to the N-acetylmuramoyl-L-alanine amidase 2 family.</text>
</comment>
<accession>A0A2U0T5K2</accession>
<dbReference type="InterPro" id="IPR002502">
    <property type="entry name" value="Amidase_domain"/>
</dbReference>
<evidence type="ECO:0000256" key="4">
    <source>
        <dbReference type="ARBA" id="ARBA00007553"/>
    </source>
</evidence>
<dbReference type="GO" id="GO:0046872">
    <property type="term" value="F:metal ion binding"/>
    <property type="evidence" value="ECO:0007669"/>
    <property type="project" value="UniProtKB-KW"/>
</dbReference>
<dbReference type="EC" id="3.5.1.28" evidence="5"/>
<dbReference type="SUPFAM" id="SSF55846">
    <property type="entry name" value="N-acetylmuramoyl-L-alanine amidase-like"/>
    <property type="match status" value="1"/>
</dbReference>
<evidence type="ECO:0000259" key="13">
    <source>
        <dbReference type="SMART" id="SM00644"/>
    </source>
</evidence>
<evidence type="ECO:0000256" key="11">
    <source>
        <dbReference type="ARBA" id="ARBA00039257"/>
    </source>
</evidence>
<evidence type="ECO:0000313" key="14">
    <source>
        <dbReference type="EMBL" id="PVX38814.1"/>
    </source>
</evidence>
<dbReference type="GO" id="GO:0009253">
    <property type="term" value="P:peptidoglycan catabolic process"/>
    <property type="evidence" value="ECO:0007669"/>
    <property type="project" value="InterPro"/>
</dbReference>
<evidence type="ECO:0000256" key="9">
    <source>
        <dbReference type="ARBA" id="ARBA00022833"/>
    </source>
</evidence>
<dbReference type="EMBL" id="QENU01000007">
    <property type="protein sequence ID" value="PVX38814.1"/>
    <property type="molecule type" value="Genomic_DNA"/>
</dbReference>
<evidence type="ECO:0000256" key="5">
    <source>
        <dbReference type="ARBA" id="ARBA00011901"/>
    </source>
</evidence>
<evidence type="ECO:0000313" key="15">
    <source>
        <dbReference type="Proteomes" id="UP000245909"/>
    </source>
</evidence>
<reference evidence="14 15" key="1">
    <citation type="submission" date="2018-05" db="EMBL/GenBank/DDBJ databases">
        <title>Genomic Encyclopedia of Type Strains, Phase IV (KMG-IV): sequencing the most valuable type-strain genomes for metagenomic binning, comparative biology and taxonomic classification.</title>
        <authorList>
            <person name="Goeker M."/>
        </authorList>
    </citation>
    <scope>NUCLEOTIDE SEQUENCE [LARGE SCALE GENOMIC DNA]</scope>
    <source>
        <strain evidence="14 15">DSM 22999</strain>
    </source>
</reference>
<dbReference type="Proteomes" id="UP000245909">
    <property type="component" value="Unassembled WGS sequence"/>
</dbReference>
<keyword evidence="6" id="KW-0963">Cytoplasm</keyword>
<keyword evidence="7" id="KW-0479">Metal-binding</keyword>
<dbReference type="CDD" id="cd06583">
    <property type="entry name" value="PGRP"/>
    <property type="match status" value="1"/>
</dbReference>
<dbReference type="GO" id="GO:0071555">
    <property type="term" value="P:cell wall organization"/>
    <property type="evidence" value="ECO:0007669"/>
    <property type="project" value="UniProtKB-KW"/>
</dbReference>
<dbReference type="GO" id="GO:0009254">
    <property type="term" value="P:peptidoglycan turnover"/>
    <property type="evidence" value="ECO:0007669"/>
    <property type="project" value="TreeGrafter"/>
</dbReference>
<keyword evidence="10" id="KW-0961">Cell wall biogenesis/degradation</keyword>
<organism evidence="14 15">
    <name type="scientific">Alitibacter langaaensis DSM 22999</name>
    <dbReference type="NCBI Taxonomy" id="1122935"/>
    <lineage>
        <taxon>Bacteria</taxon>
        <taxon>Pseudomonadati</taxon>
        <taxon>Pseudomonadota</taxon>
        <taxon>Gammaproteobacteria</taxon>
        <taxon>Pasteurellales</taxon>
        <taxon>Pasteurellaceae</taxon>
        <taxon>Alitibacter</taxon>
    </lineage>
</organism>
<dbReference type="AlphaFoldDB" id="A0A2U0T5K2"/>